<keyword evidence="2" id="KW-0614">Plasmid</keyword>
<dbReference type="EMBL" id="LR536451">
    <property type="protein sequence ID" value="VFU16541.1"/>
    <property type="molecule type" value="Genomic_DNA"/>
</dbReference>
<dbReference type="Proteomes" id="UP000294360">
    <property type="component" value="Plasmid 2"/>
</dbReference>
<gene>
    <name evidence="2" type="ORF">MTUNDRAET4_0193</name>
</gene>
<dbReference type="RefSeq" id="WP_134492968.1">
    <property type="nucleotide sequence ID" value="NZ_LR536451.1"/>
</dbReference>
<evidence type="ECO:0000313" key="2">
    <source>
        <dbReference type="EMBL" id="VFU16541.1"/>
    </source>
</evidence>
<name>A0A4U8Z6V0_METTU</name>
<protein>
    <submittedName>
        <fullName evidence="2">Uncharacterized protein</fullName>
    </submittedName>
</protein>
<evidence type="ECO:0000313" key="3">
    <source>
        <dbReference type="Proteomes" id="UP000294360"/>
    </source>
</evidence>
<dbReference type="KEGG" id="mtun:MTUNDRAET4_0193.1"/>
<dbReference type="AlphaFoldDB" id="A0A4U8Z6V0"/>
<evidence type="ECO:0000256" key="1">
    <source>
        <dbReference type="SAM" id="MobiDB-lite"/>
    </source>
</evidence>
<reference evidence="2 3" key="1">
    <citation type="submission" date="2019-03" db="EMBL/GenBank/DDBJ databases">
        <authorList>
            <person name="Kox A.R. M."/>
        </authorList>
    </citation>
    <scope>NUCLEOTIDE SEQUENCE [LARGE SCALE GENOMIC DNA]</scope>
    <source>
        <strain evidence="2">MTUNDRAET4 annotated genome</strain>
        <plasmid evidence="3">2</plasmid>
    </source>
</reference>
<sequence>MADQAHEIPLSSFSMASSSAGEHRIGVAAGEHISQSGGDDNVVSRRLADRARLSTAILSAALALRPEDSEFAGQGRAAGGELQCWPWRQQAGDTGSS</sequence>
<geneLocation type="plasmid" evidence="2 3">
    <name>2</name>
</geneLocation>
<feature type="region of interest" description="Disordered" evidence="1">
    <location>
        <begin position="72"/>
        <end position="97"/>
    </location>
</feature>
<proteinExistence type="predicted"/>
<accession>A0A4U8Z6V0</accession>
<organism evidence="2 3">
    <name type="scientific">Methylocella tundrae</name>
    <dbReference type="NCBI Taxonomy" id="227605"/>
    <lineage>
        <taxon>Bacteria</taxon>
        <taxon>Pseudomonadati</taxon>
        <taxon>Pseudomonadota</taxon>
        <taxon>Alphaproteobacteria</taxon>
        <taxon>Hyphomicrobiales</taxon>
        <taxon>Beijerinckiaceae</taxon>
        <taxon>Methylocella</taxon>
    </lineage>
</organism>